<keyword evidence="1" id="KW-1133">Transmembrane helix</keyword>
<keyword evidence="1" id="KW-0472">Membrane</keyword>
<dbReference type="RefSeq" id="XP_004227913.1">
    <property type="nucleotide sequence ID" value="XM_004227865.1"/>
</dbReference>
<evidence type="ECO:0000313" key="2">
    <source>
        <dbReference type="EMBL" id="GAB69695.1"/>
    </source>
</evidence>
<dbReference type="Proteomes" id="UP000006319">
    <property type="component" value="Unassembled WGS sequence"/>
</dbReference>
<keyword evidence="1" id="KW-0812">Transmembrane</keyword>
<accession>K6V2Z9</accession>
<organism evidence="2 3">
    <name type="scientific">Plasmodium cynomolgi (strain B)</name>
    <dbReference type="NCBI Taxonomy" id="1120755"/>
    <lineage>
        <taxon>Eukaryota</taxon>
        <taxon>Sar</taxon>
        <taxon>Alveolata</taxon>
        <taxon>Apicomplexa</taxon>
        <taxon>Aconoidasida</taxon>
        <taxon>Haemosporida</taxon>
        <taxon>Plasmodiidae</taxon>
        <taxon>Plasmodium</taxon>
        <taxon>Plasmodium (Plasmodium)</taxon>
    </lineage>
</organism>
<proteinExistence type="predicted"/>
<dbReference type="OrthoDB" id="10381398at2759"/>
<dbReference type="GeneID" id="14696237"/>
<feature type="transmembrane region" description="Helical" evidence="1">
    <location>
        <begin position="125"/>
        <end position="141"/>
    </location>
</feature>
<gene>
    <name evidence="2" type="ORF">PCYB_004440</name>
</gene>
<feature type="transmembrane region" description="Helical" evidence="1">
    <location>
        <begin position="101"/>
        <end position="119"/>
    </location>
</feature>
<dbReference type="KEGG" id="pcy:PCYB_004440"/>
<dbReference type="VEuPathDB" id="PlasmoDB:PCYB_004440"/>
<reference evidence="2 3" key="1">
    <citation type="journal article" date="2012" name="Nat. Genet.">
        <title>Plasmodium cynomolgi genome sequences provide insight into Plasmodium vivax and the monkey malaria clade.</title>
        <authorList>
            <person name="Tachibana S."/>
            <person name="Sullivan S.A."/>
            <person name="Kawai S."/>
            <person name="Nakamura S."/>
            <person name="Kim H.R."/>
            <person name="Goto N."/>
            <person name="Arisue N."/>
            <person name="Palacpac N.M.Q."/>
            <person name="Honma H."/>
            <person name="Yagi M."/>
            <person name="Tougan T."/>
            <person name="Katakai Y."/>
            <person name="Kaneko O."/>
            <person name="Mita T."/>
            <person name="Kita K."/>
            <person name="Yasutomi Y."/>
            <person name="Sutton P.L."/>
            <person name="Shakhbatyan R."/>
            <person name="Horii T."/>
            <person name="Yasunaga T."/>
            <person name="Barnwell J.W."/>
            <person name="Escalante A.A."/>
            <person name="Carlton J.M."/>
            <person name="Tanabe K."/>
        </authorList>
    </citation>
    <scope>NUCLEOTIDE SEQUENCE [LARGE SCALE GENOMIC DNA]</scope>
    <source>
        <strain evidence="2 3">B</strain>
    </source>
</reference>
<dbReference type="PhylomeDB" id="K6V2Z9"/>
<name>K6V2Z9_PLACD</name>
<evidence type="ECO:0000256" key="1">
    <source>
        <dbReference type="SAM" id="Phobius"/>
    </source>
</evidence>
<dbReference type="AlphaFoldDB" id="K6V2Z9"/>
<dbReference type="EMBL" id="DF157608">
    <property type="protein sequence ID" value="GAB69695.1"/>
    <property type="molecule type" value="Genomic_DNA"/>
</dbReference>
<sequence length="142" mass="16546">MKKLYELYDYYQSFSDERKYSGDIENCNTLSQVINDYNTIINDNQYKNSIYLFKELKIFKCLIEKNDLFTSGKCDLNSLKFTTPEGHSLECEKSYKYNEKISAAITISLIGGMTGIIILYKYITIYNFKIFINISILLLVLG</sequence>
<keyword evidence="3" id="KW-1185">Reference proteome</keyword>
<evidence type="ECO:0000313" key="3">
    <source>
        <dbReference type="Proteomes" id="UP000006319"/>
    </source>
</evidence>
<protein>
    <submittedName>
        <fullName evidence="2">Uncharacterized protein</fullName>
    </submittedName>
</protein>